<keyword evidence="1" id="KW-0812">Transmembrane</keyword>
<dbReference type="HOGENOM" id="CLU_1559499_0_0_2"/>
<feature type="transmembrane region" description="Helical" evidence="1">
    <location>
        <begin position="119"/>
        <end position="138"/>
    </location>
</feature>
<accession>F0T8E4</accession>
<evidence type="ECO:0000313" key="2">
    <source>
        <dbReference type="EMBL" id="ADZ09695.1"/>
    </source>
</evidence>
<feature type="transmembrane region" description="Helical" evidence="1">
    <location>
        <begin position="30"/>
        <end position="49"/>
    </location>
</feature>
<reference evidence="3" key="1">
    <citation type="submission" date="2011-02" db="EMBL/GenBank/DDBJ databases">
        <title>Complete sequence of Methanobacterium sp. AL-21.</title>
        <authorList>
            <consortium name="US DOE Joint Genome Institute"/>
            <person name="Lucas S."/>
            <person name="Copeland A."/>
            <person name="Lapidus A."/>
            <person name="Cheng J.-F."/>
            <person name="Goodwin L."/>
            <person name="Pitluck S."/>
            <person name="Chertkov O."/>
            <person name="Detter J.C."/>
            <person name="Han C."/>
            <person name="Tapia R."/>
            <person name="Land M."/>
            <person name="Hauser L."/>
            <person name="Kyrpides N."/>
            <person name="Ivanova N."/>
            <person name="Mikhailova N."/>
            <person name="Pagani I."/>
            <person name="Cadillo-Quiroz H."/>
            <person name="Imachi H."/>
            <person name="Zinder S."/>
            <person name="Liu W."/>
            <person name="Woyke T."/>
        </authorList>
    </citation>
    <scope>NUCLEOTIDE SEQUENCE [LARGE SCALE GENOMIC DNA]</scope>
    <source>
        <strain evidence="3">AL-21</strain>
    </source>
</reference>
<evidence type="ECO:0000256" key="1">
    <source>
        <dbReference type="SAM" id="Phobius"/>
    </source>
</evidence>
<proteinExistence type="predicted"/>
<evidence type="ECO:0000313" key="3">
    <source>
        <dbReference type="Proteomes" id="UP000007490"/>
    </source>
</evidence>
<keyword evidence="1" id="KW-0472">Membrane</keyword>
<gene>
    <name evidence="2" type="ordered locus">Metbo_1458</name>
</gene>
<dbReference type="Proteomes" id="UP000007490">
    <property type="component" value="Chromosome"/>
</dbReference>
<sequence length="171" mass="20089">MNLRKEDVKKPWEKITIEEIQPYPPKYTKIIILSYLFILFNFFEFYNFFKIDTNILLPFTTCVYGVLIFVLLYLYSNGRLESFLFNLKDVAIVVTAYVIFVNFILIGTSHITMNTILRSLQGIFVLLLLFSGPIYLTISHHPRSEKHGNILIAIFIIYMSFSLVILAYNFF</sequence>
<keyword evidence="1" id="KW-1133">Transmembrane helix</keyword>
<dbReference type="KEGG" id="mel:Metbo_1458"/>
<keyword evidence="3" id="KW-1185">Reference proteome</keyword>
<name>F0T8E4_METLA</name>
<feature type="transmembrane region" description="Helical" evidence="1">
    <location>
        <begin position="150"/>
        <end position="170"/>
    </location>
</feature>
<feature type="transmembrane region" description="Helical" evidence="1">
    <location>
        <begin position="55"/>
        <end position="75"/>
    </location>
</feature>
<dbReference type="AlphaFoldDB" id="F0T8E4"/>
<reference evidence="2 3" key="2">
    <citation type="journal article" date="2014" name="Int. J. Syst. Evol. Microbiol.">
        <title>Methanobacterium paludis sp. nov. and a novel strain of Methanobacterium lacus isolated from northern peatlands.</title>
        <authorList>
            <person name="Cadillo-Quiroz H."/>
            <person name="Brauer S.L."/>
            <person name="Goodson N."/>
            <person name="Yavitt J.B."/>
            <person name="Zinder S.H."/>
        </authorList>
    </citation>
    <scope>NUCLEOTIDE SEQUENCE [LARGE SCALE GENOMIC DNA]</scope>
    <source>
        <strain evidence="2 3">AL-21</strain>
    </source>
</reference>
<protein>
    <submittedName>
        <fullName evidence="2">Uncharacterized protein</fullName>
    </submittedName>
</protein>
<organism evidence="2 3">
    <name type="scientific">Methanobacterium lacus (strain AL-21)</name>
    <dbReference type="NCBI Taxonomy" id="877455"/>
    <lineage>
        <taxon>Archaea</taxon>
        <taxon>Methanobacteriati</taxon>
        <taxon>Methanobacteriota</taxon>
        <taxon>Methanomada group</taxon>
        <taxon>Methanobacteria</taxon>
        <taxon>Methanobacteriales</taxon>
        <taxon>Methanobacteriaceae</taxon>
        <taxon>Methanobacterium</taxon>
    </lineage>
</organism>
<dbReference type="EMBL" id="CP002551">
    <property type="protein sequence ID" value="ADZ09695.1"/>
    <property type="molecule type" value="Genomic_DNA"/>
</dbReference>
<feature type="transmembrane region" description="Helical" evidence="1">
    <location>
        <begin position="87"/>
        <end position="107"/>
    </location>
</feature>